<dbReference type="Proteomes" id="UP000065220">
    <property type="component" value="Chromosome"/>
</dbReference>
<evidence type="ECO:0000313" key="11">
    <source>
        <dbReference type="EMBL" id="AMD88418.1"/>
    </source>
</evidence>
<keyword evidence="9" id="KW-0472">Membrane</keyword>
<keyword evidence="3" id="KW-0597">Phosphoprotein</keyword>
<dbReference type="STRING" id="111015.AXF14_04385"/>
<dbReference type="Gene3D" id="1.20.5.1930">
    <property type="match status" value="1"/>
</dbReference>
<keyword evidence="4" id="KW-0808">Transferase</keyword>
<evidence type="ECO:0000256" key="9">
    <source>
        <dbReference type="SAM" id="Phobius"/>
    </source>
</evidence>
<keyword evidence="9" id="KW-1133">Transmembrane helix</keyword>
<evidence type="ECO:0000256" key="8">
    <source>
        <dbReference type="ARBA" id="ARBA00023012"/>
    </source>
</evidence>
<name>A0A0X8JGH9_ACTRD</name>
<dbReference type="EMBL" id="CP014228">
    <property type="protein sequence ID" value="AMD88418.1"/>
    <property type="molecule type" value="Genomic_DNA"/>
</dbReference>
<gene>
    <name evidence="11" type="ORF">AXF14_04385</name>
</gene>
<dbReference type="GO" id="GO:0046983">
    <property type="term" value="F:protein dimerization activity"/>
    <property type="evidence" value="ECO:0007669"/>
    <property type="project" value="InterPro"/>
</dbReference>
<evidence type="ECO:0000256" key="4">
    <source>
        <dbReference type="ARBA" id="ARBA00022679"/>
    </source>
</evidence>
<sequence>MAEAFARRRTLVAIAVVFATANILINGVLPPAVPLADWSFVLVAGVLLVLLPFRPLATSVAYALTWVLLLIHPTAYASDLLVTTFLFCFLTVFLLLRPLGVLIGTSPFWTSAVTVLAGGSPTNSDVNTLFITGITCGVMVPLGLIVCELDVQRRAASDTLESLRLEIAREMHDLVAYSMSQTALRAQRASLDERYSPEARQEFAALEATASDALHELRLLLRTLRHSTPDLYQDVSTTTGLGGGTTALPVAVQAIADDVAAAGFDVTYRCVGQAEPSMLQASTLSRVAREMGANIMRHGDAGGPVTMTLSLGPTSLWLVSTNSIARSTSPLPRSGTGTLGMRERLNAIQGTLTTLADEDSWICTATVPLSTHQLGAAAVAADAPPPDPATEKP</sequence>
<feature type="transmembrane region" description="Helical" evidence="9">
    <location>
        <begin position="129"/>
        <end position="147"/>
    </location>
</feature>
<reference evidence="12" key="1">
    <citation type="submission" date="2016-02" db="EMBL/GenBank/DDBJ databases">
        <authorList>
            <person name="Holder M.E."/>
            <person name="Ajami N.J."/>
            <person name="Petrosino J.F."/>
        </authorList>
    </citation>
    <scope>NUCLEOTIDE SEQUENCE [LARGE SCALE GENOMIC DNA]</scope>
    <source>
        <strain evidence="12">CCUG 36733</strain>
    </source>
</reference>
<keyword evidence="7" id="KW-0067">ATP-binding</keyword>
<dbReference type="InterPro" id="IPR036890">
    <property type="entry name" value="HATPase_C_sf"/>
</dbReference>
<keyword evidence="8" id="KW-0902">Two-component regulatory system</keyword>
<dbReference type="Pfam" id="PF07730">
    <property type="entry name" value="HisKA_3"/>
    <property type="match status" value="1"/>
</dbReference>
<accession>A0A0X8JGH9</accession>
<dbReference type="EC" id="2.7.13.3" evidence="2"/>
<feature type="domain" description="Signal transduction histidine kinase subgroup 3 dimerisation and phosphoacceptor" evidence="10">
    <location>
        <begin position="164"/>
        <end position="227"/>
    </location>
</feature>
<keyword evidence="6" id="KW-0418">Kinase</keyword>
<evidence type="ECO:0000256" key="7">
    <source>
        <dbReference type="ARBA" id="ARBA00022840"/>
    </source>
</evidence>
<feature type="transmembrane region" description="Helical" evidence="9">
    <location>
        <begin position="12"/>
        <end position="32"/>
    </location>
</feature>
<evidence type="ECO:0000256" key="3">
    <source>
        <dbReference type="ARBA" id="ARBA00022553"/>
    </source>
</evidence>
<feature type="transmembrane region" description="Helical" evidence="9">
    <location>
        <begin position="38"/>
        <end position="71"/>
    </location>
</feature>
<comment type="catalytic activity">
    <reaction evidence="1">
        <text>ATP + protein L-histidine = ADP + protein N-phospho-L-histidine.</text>
        <dbReference type="EC" id="2.7.13.3"/>
    </reaction>
</comment>
<feature type="transmembrane region" description="Helical" evidence="9">
    <location>
        <begin position="83"/>
        <end position="109"/>
    </location>
</feature>
<dbReference type="AlphaFoldDB" id="A0A0X8JGH9"/>
<keyword evidence="5" id="KW-0547">Nucleotide-binding</keyword>
<dbReference type="GO" id="GO:0016020">
    <property type="term" value="C:membrane"/>
    <property type="evidence" value="ECO:0007669"/>
    <property type="project" value="InterPro"/>
</dbReference>
<dbReference type="KEGG" id="ard:AXF14_04385"/>
<dbReference type="PANTHER" id="PTHR24421">
    <property type="entry name" value="NITRATE/NITRITE SENSOR PROTEIN NARX-RELATED"/>
    <property type="match status" value="1"/>
</dbReference>
<dbReference type="GO" id="GO:0005524">
    <property type="term" value="F:ATP binding"/>
    <property type="evidence" value="ECO:0007669"/>
    <property type="project" value="UniProtKB-KW"/>
</dbReference>
<dbReference type="GO" id="GO:0000155">
    <property type="term" value="F:phosphorelay sensor kinase activity"/>
    <property type="evidence" value="ECO:0007669"/>
    <property type="project" value="InterPro"/>
</dbReference>
<keyword evidence="12" id="KW-1185">Reference proteome</keyword>
<evidence type="ECO:0000256" key="1">
    <source>
        <dbReference type="ARBA" id="ARBA00000085"/>
    </source>
</evidence>
<dbReference type="InterPro" id="IPR050482">
    <property type="entry name" value="Sensor_HK_TwoCompSys"/>
</dbReference>
<dbReference type="PANTHER" id="PTHR24421:SF10">
    <property type="entry name" value="NITRATE_NITRITE SENSOR PROTEIN NARQ"/>
    <property type="match status" value="1"/>
</dbReference>
<dbReference type="InterPro" id="IPR011712">
    <property type="entry name" value="Sig_transdc_His_kin_sub3_dim/P"/>
</dbReference>
<protein>
    <recommendedName>
        <fullName evidence="2">histidine kinase</fullName>
        <ecNumber evidence="2">2.7.13.3</ecNumber>
    </recommendedName>
</protein>
<proteinExistence type="predicted"/>
<evidence type="ECO:0000256" key="6">
    <source>
        <dbReference type="ARBA" id="ARBA00022777"/>
    </source>
</evidence>
<organism evidence="11 12">
    <name type="scientific">Actinomyces radicidentis</name>
    <dbReference type="NCBI Taxonomy" id="111015"/>
    <lineage>
        <taxon>Bacteria</taxon>
        <taxon>Bacillati</taxon>
        <taxon>Actinomycetota</taxon>
        <taxon>Actinomycetes</taxon>
        <taxon>Actinomycetales</taxon>
        <taxon>Actinomycetaceae</taxon>
        <taxon>Actinomyces</taxon>
    </lineage>
</organism>
<evidence type="ECO:0000313" key="12">
    <source>
        <dbReference type="Proteomes" id="UP000065220"/>
    </source>
</evidence>
<evidence type="ECO:0000259" key="10">
    <source>
        <dbReference type="Pfam" id="PF07730"/>
    </source>
</evidence>
<evidence type="ECO:0000256" key="5">
    <source>
        <dbReference type="ARBA" id="ARBA00022741"/>
    </source>
</evidence>
<dbReference type="Gene3D" id="3.30.565.10">
    <property type="entry name" value="Histidine kinase-like ATPase, C-terminal domain"/>
    <property type="match status" value="1"/>
</dbReference>
<evidence type="ECO:0000256" key="2">
    <source>
        <dbReference type="ARBA" id="ARBA00012438"/>
    </source>
</evidence>
<keyword evidence="9" id="KW-0812">Transmembrane</keyword>